<proteinExistence type="inferred from homology"/>
<organism evidence="3 4">
    <name type="scientific">Gomphosphaeria aponina SAG 52.96 = DSM 107014</name>
    <dbReference type="NCBI Taxonomy" id="1521640"/>
    <lineage>
        <taxon>Bacteria</taxon>
        <taxon>Bacillati</taxon>
        <taxon>Cyanobacteriota</taxon>
        <taxon>Cyanophyceae</taxon>
        <taxon>Oscillatoriophycideae</taxon>
        <taxon>Chroococcales</taxon>
        <taxon>Gomphosphaeriaceae</taxon>
        <taxon>Gomphosphaeria</taxon>
    </lineage>
</organism>
<protein>
    <submittedName>
        <fullName evidence="3">Type II toxin-antitoxin system PemK/MazF family toxin</fullName>
    </submittedName>
</protein>
<keyword evidence="2" id="KW-1277">Toxin-antitoxin system</keyword>
<dbReference type="Pfam" id="PF02452">
    <property type="entry name" value="PemK_toxin"/>
    <property type="match status" value="1"/>
</dbReference>
<dbReference type="AlphaFoldDB" id="A0A941JL12"/>
<evidence type="ECO:0000256" key="2">
    <source>
        <dbReference type="ARBA" id="ARBA00022649"/>
    </source>
</evidence>
<evidence type="ECO:0000313" key="3">
    <source>
        <dbReference type="EMBL" id="MBR8826604.1"/>
    </source>
</evidence>
<dbReference type="PANTHER" id="PTHR33988:SF3">
    <property type="entry name" value="ENDORIBONUCLEASE TOXIN CHPB-RELATED"/>
    <property type="match status" value="1"/>
</dbReference>
<dbReference type="GO" id="GO:0004521">
    <property type="term" value="F:RNA endonuclease activity"/>
    <property type="evidence" value="ECO:0007669"/>
    <property type="project" value="TreeGrafter"/>
</dbReference>
<dbReference type="GO" id="GO:0003677">
    <property type="term" value="F:DNA binding"/>
    <property type="evidence" value="ECO:0007669"/>
    <property type="project" value="InterPro"/>
</dbReference>
<dbReference type="GO" id="GO:0016075">
    <property type="term" value="P:rRNA catabolic process"/>
    <property type="evidence" value="ECO:0007669"/>
    <property type="project" value="TreeGrafter"/>
</dbReference>
<name>A0A941JL12_9CHRO</name>
<gene>
    <name evidence="3" type="ORF">DSM107014_01645</name>
</gene>
<accession>A0A941JL12</accession>
<comment type="caution">
    <text evidence="3">The sequence shown here is derived from an EMBL/GenBank/DDBJ whole genome shotgun (WGS) entry which is preliminary data.</text>
</comment>
<evidence type="ECO:0000313" key="4">
    <source>
        <dbReference type="Proteomes" id="UP000767446"/>
    </source>
</evidence>
<dbReference type="PANTHER" id="PTHR33988">
    <property type="entry name" value="ENDORIBONUCLEASE MAZF-RELATED"/>
    <property type="match status" value="1"/>
</dbReference>
<dbReference type="Proteomes" id="UP000767446">
    <property type="component" value="Unassembled WGS sequence"/>
</dbReference>
<dbReference type="SUPFAM" id="SSF50118">
    <property type="entry name" value="Cell growth inhibitor/plasmid maintenance toxic component"/>
    <property type="match status" value="1"/>
</dbReference>
<dbReference type="InterPro" id="IPR003477">
    <property type="entry name" value="PemK-like"/>
</dbReference>
<evidence type="ECO:0000256" key="1">
    <source>
        <dbReference type="ARBA" id="ARBA00007521"/>
    </source>
</evidence>
<comment type="similarity">
    <text evidence="1">Belongs to the PemK/MazF family.</text>
</comment>
<dbReference type="Gene3D" id="2.30.30.110">
    <property type="match status" value="1"/>
</dbReference>
<dbReference type="GO" id="GO:0006402">
    <property type="term" value="P:mRNA catabolic process"/>
    <property type="evidence" value="ECO:0007669"/>
    <property type="project" value="TreeGrafter"/>
</dbReference>
<dbReference type="EMBL" id="JADQBC010000006">
    <property type="protein sequence ID" value="MBR8826604.1"/>
    <property type="molecule type" value="Genomic_DNA"/>
</dbReference>
<sequence>MNIQRGEIIRINLNPTLGREQSGNARPCLVISHTKYNAARKGIVIVMPITSTIKPEVKTMIPIPNGFQVYGSVIAEQIRTLDLNTRWWKTTGEVLPEQFVNLVVNTFNVIIE</sequence>
<reference evidence="3" key="1">
    <citation type="submission" date="2021-02" db="EMBL/GenBank/DDBJ databases">
        <title>Metagenome analyses of Stigonema ocellatum DSM 106950, Chlorogloea purpurea SAG 13.99 and Gomphosphaeria aponina DSM 107014.</title>
        <authorList>
            <person name="Marter P."/>
            <person name="Huang S."/>
        </authorList>
    </citation>
    <scope>NUCLEOTIDE SEQUENCE</scope>
    <source>
        <strain evidence="3">JP213</strain>
    </source>
</reference>
<dbReference type="InterPro" id="IPR011067">
    <property type="entry name" value="Plasmid_toxin/cell-grow_inhib"/>
</dbReference>